<dbReference type="FunFam" id="3.40.50.10810:FF:000020">
    <property type="entry name" value="DNA repair and recombination protein RAD54B"/>
    <property type="match status" value="1"/>
</dbReference>
<evidence type="ECO:0000259" key="6">
    <source>
        <dbReference type="PROSITE" id="PS51194"/>
    </source>
</evidence>
<dbReference type="PROSITE" id="PS51194">
    <property type="entry name" value="HELICASE_CTER"/>
    <property type="match status" value="1"/>
</dbReference>
<evidence type="ECO:0000256" key="3">
    <source>
        <dbReference type="ARBA" id="ARBA00022840"/>
    </source>
</evidence>
<feature type="compositionally biased region" description="Low complexity" evidence="4">
    <location>
        <begin position="935"/>
        <end position="946"/>
    </location>
</feature>
<evidence type="ECO:0000313" key="7">
    <source>
        <dbReference type="EMBL" id="KAJ9605977.1"/>
    </source>
</evidence>
<dbReference type="Gene3D" id="3.40.50.300">
    <property type="entry name" value="P-loop containing nucleotide triphosphate hydrolases"/>
    <property type="match status" value="1"/>
</dbReference>
<keyword evidence="3" id="KW-0067">ATP-binding</keyword>
<dbReference type="Gene3D" id="1.20.120.850">
    <property type="entry name" value="SWI2/SNF2 ATPases, N-terminal domain"/>
    <property type="match status" value="1"/>
</dbReference>
<dbReference type="InterPro" id="IPR014001">
    <property type="entry name" value="Helicase_ATP-bd"/>
</dbReference>
<evidence type="ECO:0000256" key="1">
    <source>
        <dbReference type="ARBA" id="ARBA00022741"/>
    </source>
</evidence>
<dbReference type="GO" id="GO:0004386">
    <property type="term" value="F:helicase activity"/>
    <property type="evidence" value="ECO:0007669"/>
    <property type="project" value="UniProtKB-KW"/>
</dbReference>
<feature type="compositionally biased region" description="Polar residues" evidence="4">
    <location>
        <begin position="952"/>
        <end position="964"/>
    </location>
</feature>
<evidence type="ECO:0000256" key="4">
    <source>
        <dbReference type="SAM" id="MobiDB-lite"/>
    </source>
</evidence>
<dbReference type="EMBL" id="JAPDRK010000015">
    <property type="protein sequence ID" value="KAJ9605977.1"/>
    <property type="molecule type" value="Genomic_DNA"/>
</dbReference>
<dbReference type="GO" id="GO:0015616">
    <property type="term" value="F:DNA translocase activity"/>
    <property type="evidence" value="ECO:0007669"/>
    <property type="project" value="TreeGrafter"/>
</dbReference>
<keyword evidence="2" id="KW-0378">Hydrolase</keyword>
<reference evidence="7" key="1">
    <citation type="submission" date="2022-10" db="EMBL/GenBank/DDBJ databases">
        <title>Culturing micro-colonial fungi from biological soil crusts in the Mojave desert and describing Neophaeococcomyces mojavensis, and introducing the new genera and species Taxawa tesnikishii.</title>
        <authorList>
            <person name="Kurbessoian T."/>
            <person name="Stajich J.E."/>
        </authorList>
    </citation>
    <scope>NUCLEOTIDE SEQUENCE</scope>
    <source>
        <strain evidence="7">TK_41</strain>
    </source>
</reference>
<dbReference type="CDD" id="cd18004">
    <property type="entry name" value="DEXHc_RAD54"/>
    <property type="match status" value="1"/>
</dbReference>
<gene>
    <name evidence="7" type="primary">RDH54</name>
    <name evidence="7" type="ORF">H2200_009826</name>
</gene>
<evidence type="ECO:0000256" key="2">
    <source>
        <dbReference type="ARBA" id="ARBA00022801"/>
    </source>
</evidence>
<dbReference type="GO" id="GO:0000724">
    <property type="term" value="P:double-strand break repair via homologous recombination"/>
    <property type="evidence" value="ECO:0007669"/>
    <property type="project" value="TreeGrafter"/>
</dbReference>
<dbReference type="InterPro" id="IPR027417">
    <property type="entry name" value="P-loop_NTPase"/>
</dbReference>
<dbReference type="PANTHER" id="PTHR45629">
    <property type="entry name" value="SNF2/RAD54 FAMILY MEMBER"/>
    <property type="match status" value="1"/>
</dbReference>
<feature type="compositionally biased region" description="Low complexity" evidence="4">
    <location>
        <begin position="87"/>
        <end position="97"/>
    </location>
</feature>
<feature type="domain" description="Helicase ATP-binding" evidence="5">
    <location>
        <begin position="374"/>
        <end position="543"/>
    </location>
</feature>
<feature type="compositionally biased region" description="Basic and acidic residues" evidence="4">
    <location>
        <begin position="122"/>
        <end position="133"/>
    </location>
</feature>
<dbReference type="PANTHER" id="PTHR45629:SF7">
    <property type="entry name" value="DNA EXCISION REPAIR PROTEIN ERCC-6-RELATED"/>
    <property type="match status" value="1"/>
</dbReference>
<dbReference type="InterPro" id="IPR050496">
    <property type="entry name" value="SNF2_RAD54_helicase_repair"/>
</dbReference>
<dbReference type="GO" id="GO:0005634">
    <property type="term" value="C:nucleus"/>
    <property type="evidence" value="ECO:0007669"/>
    <property type="project" value="TreeGrafter"/>
</dbReference>
<organism evidence="7 8">
    <name type="scientific">Cladophialophora chaetospira</name>
    <dbReference type="NCBI Taxonomy" id="386627"/>
    <lineage>
        <taxon>Eukaryota</taxon>
        <taxon>Fungi</taxon>
        <taxon>Dikarya</taxon>
        <taxon>Ascomycota</taxon>
        <taxon>Pezizomycotina</taxon>
        <taxon>Eurotiomycetes</taxon>
        <taxon>Chaetothyriomycetidae</taxon>
        <taxon>Chaetothyriales</taxon>
        <taxon>Herpotrichiellaceae</taxon>
        <taxon>Cladophialophora</taxon>
    </lineage>
</organism>
<feature type="region of interest" description="Disordered" evidence="4">
    <location>
        <begin position="919"/>
        <end position="964"/>
    </location>
</feature>
<dbReference type="PROSITE" id="PS51192">
    <property type="entry name" value="HELICASE_ATP_BIND_1"/>
    <property type="match status" value="1"/>
</dbReference>
<evidence type="ECO:0000259" key="5">
    <source>
        <dbReference type="PROSITE" id="PS51192"/>
    </source>
</evidence>
<name>A0AA39CF86_9EURO</name>
<dbReference type="CDD" id="cd18793">
    <property type="entry name" value="SF2_C_SNF"/>
    <property type="match status" value="1"/>
</dbReference>
<dbReference type="Pfam" id="PF00271">
    <property type="entry name" value="Helicase_C"/>
    <property type="match status" value="1"/>
</dbReference>
<dbReference type="AlphaFoldDB" id="A0AA39CF86"/>
<feature type="region of interest" description="Disordered" evidence="4">
    <location>
        <begin position="77"/>
        <end position="152"/>
    </location>
</feature>
<dbReference type="Pfam" id="PF00176">
    <property type="entry name" value="SNF2-rel_dom"/>
    <property type="match status" value="1"/>
</dbReference>
<keyword evidence="1" id="KW-0547">Nucleotide-binding</keyword>
<dbReference type="InterPro" id="IPR000330">
    <property type="entry name" value="SNF2_N"/>
</dbReference>
<dbReference type="SMART" id="SM00490">
    <property type="entry name" value="HELICc"/>
    <property type="match status" value="1"/>
</dbReference>
<dbReference type="SMART" id="SM00487">
    <property type="entry name" value="DEXDc"/>
    <property type="match status" value="1"/>
</dbReference>
<feature type="domain" description="Helicase C-terminal" evidence="6">
    <location>
        <begin position="698"/>
        <end position="860"/>
    </location>
</feature>
<proteinExistence type="predicted"/>
<dbReference type="Proteomes" id="UP001172673">
    <property type="component" value="Unassembled WGS sequence"/>
</dbReference>
<accession>A0AA39CF86</accession>
<dbReference type="InterPro" id="IPR001650">
    <property type="entry name" value="Helicase_C-like"/>
</dbReference>
<dbReference type="GO" id="GO:0007131">
    <property type="term" value="P:reciprocal meiotic recombination"/>
    <property type="evidence" value="ECO:0007669"/>
    <property type="project" value="TreeGrafter"/>
</dbReference>
<keyword evidence="8" id="KW-1185">Reference proteome</keyword>
<keyword evidence="7" id="KW-0347">Helicase</keyword>
<dbReference type="InterPro" id="IPR049730">
    <property type="entry name" value="SNF2/RAD54-like_C"/>
</dbReference>
<comment type="caution">
    <text evidence="7">The sequence shown here is derived from an EMBL/GenBank/DDBJ whole genome shotgun (WGS) entry which is preliminary data.</text>
</comment>
<dbReference type="GO" id="GO:0005524">
    <property type="term" value="F:ATP binding"/>
    <property type="evidence" value="ECO:0007669"/>
    <property type="project" value="InterPro"/>
</dbReference>
<dbReference type="SUPFAM" id="SSF52540">
    <property type="entry name" value="P-loop containing nucleoside triphosphate hydrolases"/>
    <property type="match status" value="2"/>
</dbReference>
<dbReference type="InterPro" id="IPR038718">
    <property type="entry name" value="SNF2-like_sf"/>
</dbReference>
<dbReference type="Gene3D" id="3.40.50.10810">
    <property type="entry name" value="Tandem AAA-ATPase domain"/>
    <property type="match status" value="1"/>
</dbReference>
<dbReference type="GO" id="GO:0016787">
    <property type="term" value="F:hydrolase activity"/>
    <property type="evidence" value="ECO:0007669"/>
    <property type="project" value="UniProtKB-KW"/>
</dbReference>
<sequence length="1037" mass="114527">MYISGCKTRSAIKNIEVMEENLRLIHLIASLTKARDNVLRDATRIRSLAPEDRRAAHLAQSAIDSQSPSAQSIMLSKPFKPLKIRTPTDSTSTSETPPSKRRKISPSDEHSIAPDATSRPSDSSKKVLSHEIARQPLKPITNPPSPQHNRIEDGSIGIESFYSILWRLPTNKKNKTWTDDGVLAIRGGYATLFNNAGKSIGRIAFSAPLLPGSNLTMSGKEIEVDACISKEQYLHYLNSSTEPAKPASKPKPKPTSSPTTSFAVHQPKLSMQAQMKAQIQKEKAQAPKRNTTQSLRPAAFKPPVKETTAMAQNSDGTPTPKYKTTLPGALIFKIPQSPPEGRQLVDVVLDPSVGKKLRPHQQEGVKFLYECVMGLRDFDGQGCILADDMGLGKTLTTIALLWTLLRQNPVFKGPPIVKRALIVCPVSLIRNWKREFKKWLGPNQLGVLEFEEKRYGLNQFDGKVFQVMIIGYERLRIVADDLAKGLPIDIVVCDEGHRLKTMKNKAVKAIESLNTKRRIILSGTPIQNDLSEFFAMVNFVNDGVLGSQKGFIRDFEKPIMKSRQPGATAAEIERGQAASEELSRTTSPFILRRTADILSDFLPPKTEYVLFCNPTPAQAKIYRNVIRSPMFHTALRSQDTAFQLINILKKLCNSPALMDPNSGKDDTTPSSLLVALNEMLPEGFSRLYQNSVSTKIRLLDQLLQHIRRTTDEKVVVISNYTSTLNLIQQLAQSSNLKTLRLDGSVAAKKRQGLVDQFNQSSPDKSFLFLLSAKAGGVGLNLIGASRLVLFDVDWNPATDDQAVARIHRQGQKRHCKIYRFLIKGGLEERIWQRQVVKRALADSIMQGGCASVTPIESNVKAKAHASTFSQDELKDLFRLDESEGLRSHDLIECRCTGAGRDPCEADDEDICSVEDDAVDELGDETPTSPLKSDPHSPTKSPSSSWSTAKEVLQTTPASPATSTGHEAEKLELMQYRHINTTILHQTSEEEDDEELKASVLSAVGDKCLEHVLGLDRGMIGGGGVAYLFKRVKGGQGL</sequence>
<feature type="region of interest" description="Disordered" evidence="4">
    <location>
        <begin position="240"/>
        <end position="262"/>
    </location>
</feature>
<protein>
    <submittedName>
        <fullName evidence="7">Helicase</fullName>
    </submittedName>
</protein>
<evidence type="ECO:0000313" key="8">
    <source>
        <dbReference type="Proteomes" id="UP001172673"/>
    </source>
</evidence>